<dbReference type="AlphaFoldDB" id="A0A1A8Y255"/>
<keyword evidence="2" id="KW-1185">Reference proteome</keyword>
<dbReference type="InterPro" id="IPR003749">
    <property type="entry name" value="ThiS/MoaD-like"/>
</dbReference>
<proteinExistence type="predicted"/>
<name>A0A1A8Y255_9RHOO</name>
<evidence type="ECO:0000313" key="1">
    <source>
        <dbReference type="EMBL" id="SBT11077.1"/>
    </source>
</evidence>
<dbReference type="RefSeq" id="WP_186412618.1">
    <property type="nucleotide sequence ID" value="NZ_FLQY01000391.1"/>
</dbReference>
<sequence>MITVLFFGPVAERVGASRLVVDHHPGMCLQDVQARLKEQYPAAFELVSLVAVDGAQVRDMAVALADNSEVVFMSKFSGG</sequence>
<accession>A0A1A8Y255</accession>
<dbReference type="InterPro" id="IPR012675">
    <property type="entry name" value="Beta-grasp_dom_sf"/>
</dbReference>
<dbReference type="InterPro" id="IPR016155">
    <property type="entry name" value="Mopterin_synth/thiamin_S_b"/>
</dbReference>
<dbReference type="EMBL" id="FLQY01000391">
    <property type="protein sequence ID" value="SBT11077.1"/>
    <property type="molecule type" value="Genomic_DNA"/>
</dbReference>
<evidence type="ECO:0000313" key="2">
    <source>
        <dbReference type="Proteomes" id="UP000199600"/>
    </source>
</evidence>
<organism evidence="1 2">
    <name type="scientific">Candidatus Propionivibrio aalborgensis</name>
    <dbReference type="NCBI Taxonomy" id="1860101"/>
    <lineage>
        <taxon>Bacteria</taxon>
        <taxon>Pseudomonadati</taxon>
        <taxon>Pseudomonadota</taxon>
        <taxon>Betaproteobacteria</taxon>
        <taxon>Rhodocyclales</taxon>
        <taxon>Rhodocyclaceae</taxon>
        <taxon>Propionivibrio</taxon>
    </lineage>
</organism>
<dbReference type="Pfam" id="PF02597">
    <property type="entry name" value="ThiS"/>
    <property type="match status" value="1"/>
</dbReference>
<dbReference type="Gene3D" id="3.10.20.30">
    <property type="match status" value="1"/>
</dbReference>
<dbReference type="SUPFAM" id="SSF54285">
    <property type="entry name" value="MoaD/ThiS"/>
    <property type="match status" value="1"/>
</dbReference>
<gene>
    <name evidence="1" type="ORF">PROAA_860035</name>
</gene>
<reference evidence="1 2" key="1">
    <citation type="submission" date="2016-06" db="EMBL/GenBank/DDBJ databases">
        <authorList>
            <person name="Kjaerup R.B."/>
            <person name="Dalgaard T.S."/>
            <person name="Juul-Madsen H.R."/>
        </authorList>
    </citation>
    <scope>NUCLEOTIDE SEQUENCE [LARGE SCALE GENOMIC DNA]</scope>
    <source>
        <strain evidence="1">2</strain>
    </source>
</reference>
<dbReference type="Proteomes" id="UP000199600">
    <property type="component" value="Unassembled WGS sequence"/>
</dbReference>
<protein>
    <submittedName>
        <fullName evidence="1">ThiamineS protein</fullName>
    </submittedName>
</protein>